<dbReference type="InterPro" id="IPR005902">
    <property type="entry name" value="HU_DNA-bd_put"/>
</dbReference>
<dbReference type="SUPFAM" id="SSF47729">
    <property type="entry name" value="IHF-like DNA-binding proteins"/>
    <property type="match status" value="1"/>
</dbReference>
<organism evidence="3 4">
    <name type="scientific">Hymenobacter nitidus</name>
    <dbReference type="NCBI Taxonomy" id="2880929"/>
    <lineage>
        <taxon>Bacteria</taxon>
        <taxon>Pseudomonadati</taxon>
        <taxon>Bacteroidota</taxon>
        <taxon>Cytophagia</taxon>
        <taxon>Cytophagales</taxon>
        <taxon>Hymenobacteraceae</taxon>
        <taxon>Hymenobacter</taxon>
    </lineage>
</organism>
<gene>
    <name evidence="3" type="ORF">LGH70_15870</name>
</gene>
<dbReference type="Gene3D" id="4.10.520.10">
    <property type="entry name" value="IHF-like DNA-binding proteins"/>
    <property type="match status" value="1"/>
</dbReference>
<evidence type="ECO:0000313" key="4">
    <source>
        <dbReference type="Proteomes" id="UP001165297"/>
    </source>
</evidence>
<dbReference type="Pfam" id="PF18291">
    <property type="entry name" value="HU-HIG"/>
    <property type="match status" value="1"/>
</dbReference>
<sequence>MPIEYTLVERGKPGAVASAPKKIYANAKSSGETTVRDLAERISEISTVSTVDVMAVLEALFQTVPRELTSGRIVRMGEFGSFRVTLRGEGAESVKAFDASLITDVNVSFSPGRLFDQAMQGAQLRRAEADKISGAK</sequence>
<comment type="caution">
    <text evidence="3">The sequence shown here is derived from an EMBL/GenBank/DDBJ whole genome shotgun (WGS) entry which is preliminary data.</text>
</comment>
<dbReference type="InterPro" id="IPR010992">
    <property type="entry name" value="IHF-like_DNA-bd_dom_sf"/>
</dbReference>
<evidence type="ECO:0000256" key="1">
    <source>
        <dbReference type="ARBA" id="ARBA00023125"/>
    </source>
</evidence>
<name>A0ABS8AG59_9BACT</name>
<keyword evidence="1 3" id="KW-0238">DNA-binding</keyword>
<dbReference type="GO" id="GO:0003677">
    <property type="term" value="F:DNA binding"/>
    <property type="evidence" value="ECO:0007669"/>
    <property type="project" value="UniProtKB-KW"/>
</dbReference>
<feature type="domain" description="HU" evidence="2">
    <location>
        <begin position="1"/>
        <end position="126"/>
    </location>
</feature>
<proteinExistence type="predicted"/>
<protein>
    <submittedName>
        <fullName evidence="3">HU family DNA-binding protein</fullName>
    </submittedName>
</protein>
<keyword evidence="4" id="KW-1185">Reference proteome</keyword>
<accession>A0ABS8AG59</accession>
<evidence type="ECO:0000259" key="2">
    <source>
        <dbReference type="Pfam" id="PF18291"/>
    </source>
</evidence>
<dbReference type="RefSeq" id="WP_226187520.1">
    <property type="nucleotide sequence ID" value="NZ_JAJADQ010000008.1"/>
</dbReference>
<dbReference type="InterPro" id="IPR041607">
    <property type="entry name" value="HU-HIG"/>
</dbReference>
<evidence type="ECO:0000313" key="3">
    <source>
        <dbReference type="EMBL" id="MCB2379079.1"/>
    </source>
</evidence>
<reference evidence="3" key="1">
    <citation type="submission" date="2021-10" db="EMBL/GenBank/DDBJ databases">
        <authorList>
            <person name="Dean J.D."/>
            <person name="Kim M.K."/>
            <person name="Newey C.N."/>
            <person name="Stoker T.S."/>
            <person name="Thompson D.W."/>
            <person name="Grose J.H."/>
        </authorList>
    </citation>
    <scope>NUCLEOTIDE SEQUENCE</scope>
    <source>
        <strain evidence="3">BT635</strain>
    </source>
</reference>
<dbReference type="EMBL" id="JAJADQ010000008">
    <property type="protein sequence ID" value="MCB2379079.1"/>
    <property type="molecule type" value="Genomic_DNA"/>
</dbReference>
<dbReference type="Proteomes" id="UP001165297">
    <property type="component" value="Unassembled WGS sequence"/>
</dbReference>
<dbReference type="NCBIfam" id="TIGR01201">
    <property type="entry name" value="HU_rel"/>
    <property type="match status" value="1"/>
</dbReference>